<dbReference type="InterPro" id="IPR015797">
    <property type="entry name" value="NUDIX_hydrolase-like_dom_sf"/>
</dbReference>
<dbReference type="PROSITE" id="PS51462">
    <property type="entry name" value="NUDIX"/>
    <property type="match status" value="1"/>
</dbReference>
<dbReference type="Pfam" id="PF00293">
    <property type="entry name" value="NUDIX"/>
    <property type="match status" value="1"/>
</dbReference>
<dbReference type="PANTHER" id="PTHR43758">
    <property type="entry name" value="7,8-DIHYDRO-8-OXOGUANINE TRIPHOSPHATASE"/>
    <property type="match status" value="1"/>
</dbReference>
<dbReference type="Gene3D" id="3.90.79.10">
    <property type="entry name" value="Nucleoside Triphosphate Pyrophosphohydrolase"/>
    <property type="match status" value="1"/>
</dbReference>
<evidence type="ECO:0000256" key="1">
    <source>
        <dbReference type="ARBA" id="ARBA00001946"/>
    </source>
</evidence>
<dbReference type="Proteomes" id="UP000572212">
    <property type="component" value="Unassembled WGS sequence"/>
</dbReference>
<dbReference type="InterPro" id="IPR020084">
    <property type="entry name" value="NUDIX_hydrolase_CS"/>
</dbReference>
<comment type="caution">
    <text evidence="8">The sequence shown here is derived from an EMBL/GenBank/DDBJ whole genome shotgun (WGS) entry which is preliminary data.</text>
</comment>
<keyword evidence="5" id="KW-0460">Magnesium</keyword>
<evidence type="ECO:0000256" key="4">
    <source>
        <dbReference type="ARBA" id="ARBA00022801"/>
    </source>
</evidence>
<evidence type="ECO:0000256" key="2">
    <source>
        <dbReference type="ARBA" id="ARBA00005582"/>
    </source>
</evidence>
<name>A0A841RFL9_9BACI</name>
<evidence type="ECO:0000313" key="8">
    <source>
        <dbReference type="EMBL" id="MBB6511249.1"/>
    </source>
</evidence>
<dbReference type="EMBL" id="JACHON010000001">
    <property type="protein sequence ID" value="MBB6511249.1"/>
    <property type="molecule type" value="Genomic_DNA"/>
</dbReference>
<dbReference type="EC" id="3.6.1.55" evidence="8"/>
<dbReference type="AlphaFoldDB" id="A0A841RFL9"/>
<dbReference type="RefSeq" id="WP_184243287.1">
    <property type="nucleotide sequence ID" value="NZ_BAAACU010000020.1"/>
</dbReference>
<keyword evidence="9" id="KW-1185">Reference proteome</keyword>
<accession>A0A841RFL9</accession>
<comment type="similarity">
    <text evidence="2 6">Belongs to the Nudix hydrolase family.</text>
</comment>
<comment type="cofactor">
    <cofactor evidence="1">
        <name>Mg(2+)</name>
        <dbReference type="ChEBI" id="CHEBI:18420"/>
    </cofactor>
</comment>
<sequence>MKTFYDFYNNKVQLSFSNPQLEEKAKHVWVICRYEDQWLLTKHSDRGLEFPGGKVEVGEKPVEAAVREVKEETGGTVRNIDYLGQYLVKGKKETVTKNIYFAEISSLEKQDTYYETDGPVLMRELPPNVQNNDKYSFIMKDDVLSYSMEKIKELYQIK</sequence>
<protein>
    <submittedName>
        <fullName evidence="8">8-oxo-dGTP diphosphatase</fullName>
        <ecNumber evidence="8">3.6.1.55</ecNumber>
    </submittedName>
</protein>
<proteinExistence type="inferred from homology"/>
<evidence type="ECO:0000256" key="6">
    <source>
        <dbReference type="RuleBase" id="RU003476"/>
    </source>
</evidence>
<dbReference type="InterPro" id="IPR020476">
    <property type="entry name" value="Nudix_hydrolase"/>
</dbReference>
<keyword evidence="4 6" id="KW-0378">Hydrolase</keyword>
<reference evidence="8 9" key="1">
    <citation type="submission" date="2020-08" db="EMBL/GenBank/DDBJ databases">
        <title>Genomic Encyclopedia of Type Strains, Phase IV (KMG-IV): sequencing the most valuable type-strain genomes for metagenomic binning, comparative biology and taxonomic classification.</title>
        <authorList>
            <person name="Goeker M."/>
        </authorList>
    </citation>
    <scope>NUCLEOTIDE SEQUENCE [LARGE SCALE GENOMIC DNA]</scope>
    <source>
        <strain evidence="8 9">DSM 11805</strain>
    </source>
</reference>
<dbReference type="PROSITE" id="PS00893">
    <property type="entry name" value="NUDIX_BOX"/>
    <property type="match status" value="1"/>
</dbReference>
<organism evidence="8 9">
    <name type="scientific">Gracilibacillus halotolerans</name>
    <dbReference type="NCBI Taxonomy" id="74386"/>
    <lineage>
        <taxon>Bacteria</taxon>
        <taxon>Bacillati</taxon>
        <taxon>Bacillota</taxon>
        <taxon>Bacilli</taxon>
        <taxon>Bacillales</taxon>
        <taxon>Bacillaceae</taxon>
        <taxon>Gracilibacillus</taxon>
    </lineage>
</organism>
<dbReference type="NCBIfam" id="TIGR02705">
    <property type="entry name" value="nudix_YtkD"/>
    <property type="match status" value="1"/>
</dbReference>
<evidence type="ECO:0000256" key="5">
    <source>
        <dbReference type="ARBA" id="ARBA00022842"/>
    </source>
</evidence>
<evidence type="ECO:0000256" key="3">
    <source>
        <dbReference type="ARBA" id="ARBA00022723"/>
    </source>
</evidence>
<dbReference type="InterPro" id="IPR000086">
    <property type="entry name" value="NUDIX_hydrolase_dom"/>
</dbReference>
<dbReference type="PANTHER" id="PTHR43758:SF8">
    <property type="entry name" value="8-OXO-DGTP DIPHOSPHATASE YTKD-RELATED"/>
    <property type="match status" value="1"/>
</dbReference>
<dbReference type="PRINTS" id="PR00502">
    <property type="entry name" value="NUDIXFAMILY"/>
</dbReference>
<dbReference type="CDD" id="cd04665">
    <property type="entry name" value="NUDIX_RppH"/>
    <property type="match status" value="1"/>
</dbReference>
<feature type="domain" description="Nudix hydrolase" evidence="7">
    <location>
        <begin position="11"/>
        <end position="158"/>
    </location>
</feature>
<dbReference type="InterPro" id="IPR014078">
    <property type="entry name" value="Nudix_YtkD"/>
</dbReference>
<evidence type="ECO:0000313" key="9">
    <source>
        <dbReference type="Proteomes" id="UP000572212"/>
    </source>
</evidence>
<dbReference type="GO" id="GO:0046872">
    <property type="term" value="F:metal ion binding"/>
    <property type="evidence" value="ECO:0007669"/>
    <property type="project" value="UniProtKB-KW"/>
</dbReference>
<evidence type="ECO:0000259" key="7">
    <source>
        <dbReference type="PROSITE" id="PS51462"/>
    </source>
</evidence>
<dbReference type="SUPFAM" id="SSF55811">
    <property type="entry name" value="Nudix"/>
    <property type="match status" value="1"/>
</dbReference>
<dbReference type="GO" id="GO:0035539">
    <property type="term" value="F:8-oxo-7,8-dihydrodeoxyguanosine triphosphate pyrophosphatase activity"/>
    <property type="evidence" value="ECO:0007669"/>
    <property type="project" value="UniProtKB-EC"/>
</dbReference>
<gene>
    <name evidence="8" type="ORF">GGQ92_000016</name>
</gene>
<keyword evidence="3" id="KW-0479">Metal-binding</keyword>
<dbReference type="GO" id="GO:0005737">
    <property type="term" value="C:cytoplasm"/>
    <property type="evidence" value="ECO:0007669"/>
    <property type="project" value="TreeGrafter"/>
</dbReference>